<keyword evidence="1" id="KW-1133">Transmembrane helix</keyword>
<dbReference type="Proteomes" id="UP000218327">
    <property type="component" value="Unassembled WGS sequence"/>
</dbReference>
<reference evidence="3" key="1">
    <citation type="submission" date="2017-08" db="EMBL/GenBank/DDBJ databases">
        <title>A dynamic microbial community with high functional redundancy inhabits the cold, oxic subseafloor aquifer.</title>
        <authorList>
            <person name="Tully B.J."/>
            <person name="Wheat C.G."/>
            <person name="Glazer B.T."/>
            <person name="Huber J.A."/>
        </authorList>
    </citation>
    <scope>NUCLEOTIDE SEQUENCE [LARGE SCALE GENOMIC DNA]</scope>
</reference>
<organism evidence="2 3">
    <name type="scientific">SAR86 cluster bacterium</name>
    <dbReference type="NCBI Taxonomy" id="2030880"/>
    <lineage>
        <taxon>Bacteria</taxon>
        <taxon>Pseudomonadati</taxon>
        <taxon>Pseudomonadota</taxon>
        <taxon>Gammaproteobacteria</taxon>
        <taxon>SAR86 cluster</taxon>
    </lineage>
</organism>
<gene>
    <name evidence="2" type="ORF">COA96_07855</name>
</gene>
<keyword evidence="1" id="KW-0812">Transmembrane</keyword>
<feature type="transmembrane region" description="Helical" evidence="1">
    <location>
        <begin position="124"/>
        <end position="146"/>
    </location>
</feature>
<dbReference type="EMBL" id="NVVJ01000019">
    <property type="protein sequence ID" value="PCJ25207.1"/>
    <property type="molecule type" value="Genomic_DNA"/>
</dbReference>
<sequence>MTHINEQSNVQSPVAWLGAIAVLFGLLLLASQGNELLKQVVIAPGSIAELGVEAQCRADELEEEELSLQECQLMVSNIQIILASSPDWFRSFQITLSCVGGIAAIFSILSGFSIVGGQKKKSRMWIFSFALLLLIDIAGFIAAVNIGPMLRAQYLWPLMLWFFIHLCLLLAVCNIASAYKSTEN</sequence>
<dbReference type="AlphaFoldDB" id="A0A2A5B0X4"/>
<feature type="transmembrane region" description="Helical" evidence="1">
    <location>
        <begin position="158"/>
        <end position="179"/>
    </location>
</feature>
<feature type="transmembrane region" description="Helical" evidence="1">
    <location>
        <begin position="12"/>
        <end position="30"/>
    </location>
</feature>
<evidence type="ECO:0000313" key="3">
    <source>
        <dbReference type="Proteomes" id="UP000218327"/>
    </source>
</evidence>
<evidence type="ECO:0000313" key="2">
    <source>
        <dbReference type="EMBL" id="PCJ25207.1"/>
    </source>
</evidence>
<keyword evidence="1" id="KW-0472">Membrane</keyword>
<protein>
    <submittedName>
        <fullName evidence="2">Uncharacterized protein</fullName>
    </submittedName>
</protein>
<feature type="transmembrane region" description="Helical" evidence="1">
    <location>
        <begin position="92"/>
        <end position="112"/>
    </location>
</feature>
<proteinExistence type="predicted"/>
<evidence type="ECO:0000256" key="1">
    <source>
        <dbReference type="SAM" id="Phobius"/>
    </source>
</evidence>
<accession>A0A2A5B0X4</accession>
<name>A0A2A5B0X4_9GAMM</name>
<comment type="caution">
    <text evidence="2">The sequence shown here is derived from an EMBL/GenBank/DDBJ whole genome shotgun (WGS) entry which is preliminary data.</text>
</comment>